<protein>
    <recommendedName>
        <fullName evidence="4">Protein HEAT INTOLERANT 4-like</fullName>
    </recommendedName>
</protein>
<evidence type="ECO:0000313" key="2">
    <source>
        <dbReference type="EMBL" id="KAK8926276.1"/>
    </source>
</evidence>
<gene>
    <name evidence="2" type="ORF">KSP39_PZI018152</name>
</gene>
<dbReference type="InterPro" id="IPR039313">
    <property type="entry name" value="HIT4"/>
</dbReference>
<dbReference type="Proteomes" id="UP001418222">
    <property type="component" value="Unassembled WGS sequence"/>
</dbReference>
<dbReference type="AlphaFoldDB" id="A0AAP0B3I2"/>
<name>A0AAP0B3I2_9ASPA</name>
<dbReference type="GO" id="GO:1900034">
    <property type="term" value="P:regulation of cellular response to heat"/>
    <property type="evidence" value="ECO:0007669"/>
    <property type="project" value="InterPro"/>
</dbReference>
<proteinExistence type="predicted"/>
<sequence length="344" mass="40229">MAASRKRKAPSTRKDYEGLAVNGNVESDKEQNKGNVKRRKHEKAPSHEVEYLEEKRNLEDLWQVAFPVGTEWDNMDKLHEINWNFSNLENAFEEGGELCGKKVYLFGCTEAQMLKVNDVEKVILIPVVVAVCSPVPPSDKIGVKSVQREAEQIIPMKSMKMAWMPYIPLESRQSPVERLHTEIYTIGCTQRRSALKFLKVERIKQYDYCLPYLQSLKPSEDEQDTVVHIMYPLEPPVVCEFDWELDELEEFTDDLVKEEELSEDQKDKFKEYVKMQVKEKKLAQRQTREARKKAIEDMDPKTRSALENMRLYKFYPVQTPDTPDISHVKESYINRYYGKAHVVL</sequence>
<evidence type="ECO:0008006" key="4">
    <source>
        <dbReference type="Google" id="ProtNLM"/>
    </source>
</evidence>
<dbReference type="Gene3D" id="6.10.250.2770">
    <property type="match status" value="1"/>
</dbReference>
<dbReference type="PANTHER" id="PTHR33704:SF1">
    <property type="entry name" value="PROTEIN HEAT INTOLERANT 4-RELATED"/>
    <property type="match status" value="1"/>
</dbReference>
<dbReference type="PANTHER" id="PTHR33704">
    <property type="entry name" value="PROTEIN HEAT INTOLERANT 4-RELATED"/>
    <property type="match status" value="1"/>
</dbReference>
<organism evidence="2 3">
    <name type="scientific">Platanthera zijinensis</name>
    <dbReference type="NCBI Taxonomy" id="2320716"/>
    <lineage>
        <taxon>Eukaryota</taxon>
        <taxon>Viridiplantae</taxon>
        <taxon>Streptophyta</taxon>
        <taxon>Embryophyta</taxon>
        <taxon>Tracheophyta</taxon>
        <taxon>Spermatophyta</taxon>
        <taxon>Magnoliopsida</taxon>
        <taxon>Liliopsida</taxon>
        <taxon>Asparagales</taxon>
        <taxon>Orchidaceae</taxon>
        <taxon>Orchidoideae</taxon>
        <taxon>Orchideae</taxon>
        <taxon>Orchidinae</taxon>
        <taxon>Platanthera</taxon>
    </lineage>
</organism>
<accession>A0AAP0B3I2</accession>
<feature type="compositionally biased region" description="Basic residues" evidence="1">
    <location>
        <begin position="1"/>
        <end position="11"/>
    </location>
</feature>
<feature type="region of interest" description="Disordered" evidence="1">
    <location>
        <begin position="1"/>
        <end position="48"/>
    </location>
</feature>
<dbReference type="EMBL" id="JBBWWQ010000016">
    <property type="protein sequence ID" value="KAK8926276.1"/>
    <property type="molecule type" value="Genomic_DNA"/>
</dbReference>
<evidence type="ECO:0000256" key="1">
    <source>
        <dbReference type="SAM" id="MobiDB-lite"/>
    </source>
</evidence>
<reference evidence="2 3" key="1">
    <citation type="journal article" date="2022" name="Nat. Plants">
        <title>Genomes of leafy and leafless Platanthera orchids illuminate the evolution of mycoheterotrophy.</title>
        <authorList>
            <person name="Li M.H."/>
            <person name="Liu K.W."/>
            <person name="Li Z."/>
            <person name="Lu H.C."/>
            <person name="Ye Q.L."/>
            <person name="Zhang D."/>
            <person name="Wang J.Y."/>
            <person name="Li Y.F."/>
            <person name="Zhong Z.M."/>
            <person name="Liu X."/>
            <person name="Yu X."/>
            <person name="Liu D.K."/>
            <person name="Tu X.D."/>
            <person name="Liu B."/>
            <person name="Hao Y."/>
            <person name="Liao X.Y."/>
            <person name="Jiang Y.T."/>
            <person name="Sun W.H."/>
            <person name="Chen J."/>
            <person name="Chen Y.Q."/>
            <person name="Ai Y."/>
            <person name="Zhai J.W."/>
            <person name="Wu S.S."/>
            <person name="Zhou Z."/>
            <person name="Hsiao Y.Y."/>
            <person name="Wu W.L."/>
            <person name="Chen Y.Y."/>
            <person name="Lin Y.F."/>
            <person name="Hsu J.L."/>
            <person name="Li C.Y."/>
            <person name="Wang Z.W."/>
            <person name="Zhao X."/>
            <person name="Zhong W.Y."/>
            <person name="Ma X.K."/>
            <person name="Ma L."/>
            <person name="Huang J."/>
            <person name="Chen G.Z."/>
            <person name="Huang M.Z."/>
            <person name="Huang L."/>
            <person name="Peng D.H."/>
            <person name="Luo Y.B."/>
            <person name="Zou S.Q."/>
            <person name="Chen S.P."/>
            <person name="Lan S."/>
            <person name="Tsai W.C."/>
            <person name="Van de Peer Y."/>
            <person name="Liu Z.J."/>
        </authorList>
    </citation>
    <scope>NUCLEOTIDE SEQUENCE [LARGE SCALE GENOMIC DNA]</scope>
    <source>
        <strain evidence="2">Lor287</strain>
    </source>
</reference>
<evidence type="ECO:0000313" key="3">
    <source>
        <dbReference type="Proteomes" id="UP001418222"/>
    </source>
</evidence>
<comment type="caution">
    <text evidence="2">The sequence shown here is derived from an EMBL/GenBank/DDBJ whole genome shotgun (WGS) entry which is preliminary data.</text>
</comment>
<keyword evidence="3" id="KW-1185">Reference proteome</keyword>